<dbReference type="Gene3D" id="4.10.60.10">
    <property type="entry name" value="Zinc finger, CCHC-type"/>
    <property type="match status" value="1"/>
</dbReference>
<accession>A0A8J9VMY4</accession>
<feature type="non-terminal residue" evidence="2">
    <location>
        <position position="649"/>
    </location>
</feature>
<proteinExistence type="predicted"/>
<dbReference type="PANTHER" id="PTHR47481:SF14">
    <property type="entry name" value="RETROTRANSPOSON COPIA-LIKE N-TERMINAL DOMAIN-CONTAINING PROTEIN"/>
    <property type="match status" value="1"/>
</dbReference>
<dbReference type="Proteomes" id="UP000838878">
    <property type="component" value="Chromosome 8"/>
</dbReference>
<protein>
    <recommendedName>
        <fullName evidence="1">CCHC-type domain-containing protein</fullName>
    </recommendedName>
</protein>
<dbReference type="SUPFAM" id="SSF57756">
    <property type="entry name" value="Retrovirus zinc finger-like domains"/>
    <property type="match status" value="1"/>
</dbReference>
<evidence type="ECO:0000313" key="3">
    <source>
        <dbReference type="Proteomes" id="UP000838878"/>
    </source>
</evidence>
<dbReference type="Pfam" id="PF14223">
    <property type="entry name" value="Retrotran_gag_2"/>
    <property type="match status" value="1"/>
</dbReference>
<reference evidence="2" key="1">
    <citation type="submission" date="2021-12" db="EMBL/GenBank/DDBJ databases">
        <authorList>
            <person name="Martin H S."/>
        </authorList>
    </citation>
    <scope>NUCLEOTIDE SEQUENCE</scope>
</reference>
<dbReference type="Pfam" id="PF22936">
    <property type="entry name" value="Pol_BBD"/>
    <property type="match status" value="1"/>
</dbReference>
<gene>
    <name evidence="2" type="ORF">BINO364_LOCUS14737</name>
</gene>
<dbReference type="GO" id="GO:0008270">
    <property type="term" value="F:zinc ion binding"/>
    <property type="evidence" value="ECO:0007669"/>
    <property type="project" value="InterPro"/>
</dbReference>
<dbReference type="SMART" id="SM00343">
    <property type="entry name" value="ZnF_C2HC"/>
    <property type="match status" value="2"/>
</dbReference>
<dbReference type="InterPro" id="IPR001878">
    <property type="entry name" value="Znf_CCHC"/>
</dbReference>
<evidence type="ECO:0000259" key="1">
    <source>
        <dbReference type="SMART" id="SM00343"/>
    </source>
</evidence>
<evidence type="ECO:0000313" key="2">
    <source>
        <dbReference type="EMBL" id="CAH0729680.1"/>
    </source>
</evidence>
<sequence>MSAIVTRLAEPVLHHVITCQTAHEVWSRLHSIYEKSGETSLMLQQQRFVALKFEDDMSVADFISKVQEQQQTLKRLGEAVTDRMAMSKIIMSLPLKYAHFVSAWESCAQEKQTMDNLTARLLVEEERLNNKCSSKAEESVALFSKGQKGTNKGNFKCFLCHKPGHLKKDCKLKNVCFKCNKPGHFKDKCKASKNDKKDKKNSDTGNKKTESAFVSTVLVSASDRSIDEKWLVDSGASHHMTYQKELFCEYEKLSTPKVVIIGDGRKLNALEKNAVEIVRDVTFVKKHNKPEREEQEEKCIYLDIEENLNNEEYQSESDTEGSVEFEDCQVNDNMMQEVEFLEEEILEHEEIQEVNESMPVNLENTRRTRSRKAPNWFHDYEVGFISVHNEPSTLKEAMECEDKENWIEAMNREITTLKENNTWTEVAMLPKGIKAINKTSGLNEHQLTVTVQSDLRVKNSAQTSLTMNTLVVLSVIFAVSVAAPYNKNGQAEEKPLDDRVLDKRSIGHIVYSNTGTGLVETYLEPHFSYAVPAAAYVVPSAVSHQSRVDVHSSPAIVSTKTKPESVLVATVPSAYVPTVYSGASAVSHQSRVDIKSSPAIVTEQVLQPTYFATSHLVQAPAVFEEAPTVVDARSLYGAPVATVYSSGIW</sequence>
<dbReference type="PANTHER" id="PTHR47481">
    <property type="match status" value="1"/>
</dbReference>
<feature type="domain" description="CCHC-type" evidence="1">
    <location>
        <begin position="175"/>
        <end position="191"/>
    </location>
</feature>
<name>A0A8J9VMY4_9NEOP</name>
<feature type="domain" description="CCHC-type" evidence="1">
    <location>
        <begin position="156"/>
        <end position="172"/>
    </location>
</feature>
<dbReference type="EMBL" id="OV170228">
    <property type="protein sequence ID" value="CAH0729680.1"/>
    <property type="molecule type" value="Genomic_DNA"/>
</dbReference>
<keyword evidence="3" id="KW-1185">Reference proteome</keyword>
<dbReference type="InterPro" id="IPR036875">
    <property type="entry name" value="Znf_CCHC_sf"/>
</dbReference>
<organism evidence="2 3">
    <name type="scientific">Brenthis ino</name>
    <name type="common">lesser marbled fritillary</name>
    <dbReference type="NCBI Taxonomy" id="405034"/>
    <lineage>
        <taxon>Eukaryota</taxon>
        <taxon>Metazoa</taxon>
        <taxon>Ecdysozoa</taxon>
        <taxon>Arthropoda</taxon>
        <taxon>Hexapoda</taxon>
        <taxon>Insecta</taxon>
        <taxon>Pterygota</taxon>
        <taxon>Neoptera</taxon>
        <taxon>Endopterygota</taxon>
        <taxon>Lepidoptera</taxon>
        <taxon>Glossata</taxon>
        <taxon>Ditrysia</taxon>
        <taxon>Papilionoidea</taxon>
        <taxon>Nymphalidae</taxon>
        <taxon>Heliconiinae</taxon>
        <taxon>Argynnini</taxon>
        <taxon>Brenthis</taxon>
    </lineage>
</organism>
<dbReference type="InterPro" id="IPR054722">
    <property type="entry name" value="PolX-like_BBD"/>
</dbReference>
<dbReference type="GO" id="GO:0003676">
    <property type="term" value="F:nucleic acid binding"/>
    <property type="evidence" value="ECO:0007669"/>
    <property type="project" value="InterPro"/>
</dbReference>
<dbReference type="AlphaFoldDB" id="A0A8J9VMY4"/>
<dbReference type="OrthoDB" id="7395552at2759"/>
<dbReference type="Pfam" id="PF00098">
    <property type="entry name" value="zf-CCHC"/>
    <property type="match status" value="1"/>
</dbReference>